<keyword evidence="13" id="KW-1185">Reference proteome</keyword>
<comment type="subcellular location">
    <subcellularLocation>
        <location evidence="1 9">Cytoplasm</location>
    </subcellularLocation>
</comment>
<dbReference type="Proteomes" id="UP000006001">
    <property type="component" value="Unassembled WGS sequence"/>
</dbReference>
<keyword evidence="4 9" id="KW-0159">Chromosome partition</keyword>
<dbReference type="STRING" id="649764.HMPREF0762_00549"/>
<dbReference type="HAMAP" id="MF_01808">
    <property type="entry name" value="Recomb_XerC_XerD"/>
    <property type="match status" value="1"/>
</dbReference>
<dbReference type="GO" id="GO:0003677">
    <property type="term" value="F:DNA binding"/>
    <property type="evidence" value="ECO:0007669"/>
    <property type="project" value="UniProtKB-UniRule"/>
</dbReference>
<dbReference type="GO" id="GO:0006313">
    <property type="term" value="P:DNA transposition"/>
    <property type="evidence" value="ECO:0007669"/>
    <property type="project" value="UniProtKB-UniRule"/>
</dbReference>
<comment type="function">
    <text evidence="9">Site-specific tyrosine recombinase, which acts by catalyzing the cutting and rejoining of the recombining DNA molecules. The XerC-XerD complex is essential to convert dimers of the bacterial chromosome into monomers to permit their segregation at cell division. It also contributes to the segregational stability of plasmids.</text>
</comment>
<evidence type="ECO:0000256" key="7">
    <source>
        <dbReference type="ARBA" id="ARBA00023172"/>
    </source>
</evidence>
<dbReference type="GO" id="GO:0007059">
    <property type="term" value="P:chromosome segregation"/>
    <property type="evidence" value="ECO:0007669"/>
    <property type="project" value="UniProtKB-UniRule"/>
</dbReference>
<dbReference type="SUPFAM" id="SSF56349">
    <property type="entry name" value="DNA breaking-rejoining enzymes"/>
    <property type="match status" value="1"/>
</dbReference>
<protein>
    <recommendedName>
        <fullName evidence="9">Tyrosine recombinase XerC</fullName>
    </recommendedName>
</protein>
<evidence type="ECO:0000256" key="9">
    <source>
        <dbReference type="HAMAP-Rule" id="MF_01808"/>
    </source>
</evidence>
<comment type="similarity">
    <text evidence="9">Belongs to the 'phage' integrase family. XerC subfamily.</text>
</comment>
<dbReference type="AlphaFoldDB" id="D0WF42"/>
<evidence type="ECO:0000313" key="13">
    <source>
        <dbReference type="Proteomes" id="UP000006001"/>
    </source>
</evidence>
<evidence type="ECO:0000259" key="10">
    <source>
        <dbReference type="PROSITE" id="PS51898"/>
    </source>
</evidence>
<dbReference type="InterPro" id="IPR011010">
    <property type="entry name" value="DNA_brk_join_enz"/>
</dbReference>
<dbReference type="PANTHER" id="PTHR30349:SF81">
    <property type="entry name" value="TYROSINE RECOMBINASE XERC"/>
    <property type="match status" value="1"/>
</dbReference>
<keyword evidence="5 9" id="KW-0229">DNA integration</keyword>
<name>D0WF42_SLAES</name>
<feature type="active site" description="O-(3'-phospho-DNA)-tyrosine intermediate" evidence="9">
    <location>
        <position position="292"/>
    </location>
</feature>
<dbReference type="Pfam" id="PF00589">
    <property type="entry name" value="Phage_integrase"/>
    <property type="match status" value="1"/>
</dbReference>
<keyword evidence="7 9" id="KW-0233">DNA recombination</keyword>
<dbReference type="InterPro" id="IPR050090">
    <property type="entry name" value="Tyrosine_recombinase_XerCD"/>
</dbReference>
<comment type="caution">
    <text evidence="12">The sequence shown here is derived from an EMBL/GenBank/DDBJ whole genome shotgun (WGS) entry which is preliminary data.</text>
</comment>
<gene>
    <name evidence="9" type="primary">xerC</name>
    <name evidence="12" type="synonym">xerD</name>
    <name evidence="12" type="ORF">HMPREF0762_00549</name>
</gene>
<dbReference type="RefSeq" id="WP_006361803.1">
    <property type="nucleotide sequence ID" value="NZ_GG700630.1"/>
</dbReference>
<feature type="domain" description="Core-binding (CB)" evidence="11">
    <location>
        <begin position="15"/>
        <end position="101"/>
    </location>
</feature>
<feature type="active site" evidence="9">
    <location>
        <position position="260"/>
    </location>
</feature>
<feature type="domain" description="Tyr recombinase" evidence="10">
    <location>
        <begin position="122"/>
        <end position="305"/>
    </location>
</feature>
<evidence type="ECO:0000256" key="8">
    <source>
        <dbReference type="ARBA" id="ARBA00023306"/>
    </source>
</evidence>
<dbReference type="InterPro" id="IPR044068">
    <property type="entry name" value="CB"/>
</dbReference>
<dbReference type="GeneID" id="85007169"/>
<dbReference type="GO" id="GO:0009037">
    <property type="term" value="F:tyrosine-based site-specific recombinase activity"/>
    <property type="evidence" value="ECO:0007669"/>
    <property type="project" value="UniProtKB-UniRule"/>
</dbReference>
<dbReference type="GO" id="GO:0005737">
    <property type="term" value="C:cytoplasm"/>
    <property type="evidence" value="ECO:0007669"/>
    <property type="project" value="UniProtKB-SubCell"/>
</dbReference>
<dbReference type="Gene3D" id="1.10.150.130">
    <property type="match status" value="1"/>
</dbReference>
<dbReference type="InterPro" id="IPR013762">
    <property type="entry name" value="Integrase-like_cat_sf"/>
</dbReference>
<evidence type="ECO:0000259" key="11">
    <source>
        <dbReference type="PROSITE" id="PS51900"/>
    </source>
</evidence>
<comment type="subunit">
    <text evidence="9">Forms a cyclic heterotetrameric complex composed of two molecules of XerC and two molecules of XerD.</text>
</comment>
<dbReference type="NCBIfam" id="NF001399">
    <property type="entry name" value="PRK00283.1"/>
    <property type="match status" value="1"/>
</dbReference>
<dbReference type="EMBL" id="ACUX02000005">
    <property type="protein sequence ID" value="EEZ61912.1"/>
    <property type="molecule type" value="Genomic_DNA"/>
</dbReference>
<dbReference type="CDD" id="cd00798">
    <property type="entry name" value="INT_XerDC_C"/>
    <property type="match status" value="1"/>
</dbReference>
<keyword evidence="3 9" id="KW-0132">Cell division</keyword>
<evidence type="ECO:0000256" key="4">
    <source>
        <dbReference type="ARBA" id="ARBA00022829"/>
    </source>
</evidence>
<dbReference type="InterPro" id="IPR023009">
    <property type="entry name" value="Tyrosine_recombinase_XerC/XerD"/>
</dbReference>
<dbReference type="SUPFAM" id="SSF47823">
    <property type="entry name" value="lambda integrase-like, N-terminal domain"/>
    <property type="match status" value="1"/>
</dbReference>
<keyword evidence="6 9" id="KW-0238">DNA-binding</keyword>
<evidence type="ECO:0000256" key="2">
    <source>
        <dbReference type="ARBA" id="ARBA00022490"/>
    </source>
</evidence>
<keyword evidence="8 9" id="KW-0131">Cell cycle</keyword>
<dbReference type="PROSITE" id="PS51900">
    <property type="entry name" value="CB"/>
    <property type="match status" value="1"/>
</dbReference>
<feature type="active site" evidence="9">
    <location>
        <position position="162"/>
    </location>
</feature>
<evidence type="ECO:0000313" key="12">
    <source>
        <dbReference type="EMBL" id="EEZ61912.1"/>
    </source>
</evidence>
<dbReference type="PANTHER" id="PTHR30349">
    <property type="entry name" value="PHAGE INTEGRASE-RELATED"/>
    <property type="match status" value="1"/>
</dbReference>
<keyword evidence="2 9" id="KW-0963">Cytoplasm</keyword>
<feature type="active site" evidence="9">
    <location>
        <position position="257"/>
    </location>
</feature>
<dbReference type="InterPro" id="IPR010998">
    <property type="entry name" value="Integrase_recombinase_N"/>
</dbReference>
<dbReference type="Pfam" id="PF02899">
    <property type="entry name" value="Phage_int_SAM_1"/>
    <property type="match status" value="1"/>
</dbReference>
<feature type="active site" evidence="9">
    <location>
        <position position="283"/>
    </location>
</feature>
<evidence type="ECO:0000256" key="5">
    <source>
        <dbReference type="ARBA" id="ARBA00022908"/>
    </source>
</evidence>
<reference evidence="12" key="1">
    <citation type="submission" date="2009-10" db="EMBL/GenBank/DDBJ databases">
        <authorList>
            <person name="Weinstock G."/>
            <person name="Sodergren E."/>
            <person name="Clifton S."/>
            <person name="Fulton L."/>
            <person name="Fulton B."/>
            <person name="Courtney L."/>
            <person name="Fronick C."/>
            <person name="Harrison M."/>
            <person name="Strong C."/>
            <person name="Farmer C."/>
            <person name="Delahaunty K."/>
            <person name="Markovic C."/>
            <person name="Hall O."/>
            <person name="Minx P."/>
            <person name="Tomlinson C."/>
            <person name="Mitreva M."/>
            <person name="Nelson J."/>
            <person name="Hou S."/>
            <person name="Wollam A."/>
            <person name="Pepin K.H."/>
            <person name="Johnson M."/>
            <person name="Bhonagiri V."/>
            <person name="Nash W.E."/>
            <person name="Warren W."/>
            <person name="Chinwalla A."/>
            <person name="Mardis E.R."/>
            <person name="Wilson R.K."/>
        </authorList>
    </citation>
    <scope>NUCLEOTIDE SEQUENCE [LARGE SCALE GENOMIC DNA]</scope>
    <source>
        <strain evidence="12">ATCC 700122</strain>
    </source>
</reference>
<evidence type="ECO:0000256" key="3">
    <source>
        <dbReference type="ARBA" id="ARBA00022618"/>
    </source>
</evidence>
<organism evidence="12 13">
    <name type="scientific">Slackia exigua (strain ATCC 700122 / DSM 15923 / CIP 105133 / JCM 11022 / KCTC 5966 / S-7)</name>
    <dbReference type="NCBI Taxonomy" id="649764"/>
    <lineage>
        <taxon>Bacteria</taxon>
        <taxon>Bacillati</taxon>
        <taxon>Actinomycetota</taxon>
        <taxon>Coriobacteriia</taxon>
        <taxon>Eggerthellales</taxon>
        <taxon>Eggerthellaceae</taxon>
        <taxon>Slackia</taxon>
    </lineage>
</organism>
<dbReference type="Gene3D" id="1.10.443.10">
    <property type="entry name" value="Intergrase catalytic core"/>
    <property type="match status" value="1"/>
</dbReference>
<evidence type="ECO:0000256" key="1">
    <source>
        <dbReference type="ARBA" id="ARBA00004496"/>
    </source>
</evidence>
<evidence type="ECO:0000256" key="6">
    <source>
        <dbReference type="ARBA" id="ARBA00023125"/>
    </source>
</evidence>
<dbReference type="HOGENOM" id="CLU_027562_9_6_11"/>
<dbReference type="GO" id="GO:0051301">
    <property type="term" value="P:cell division"/>
    <property type="evidence" value="ECO:0007669"/>
    <property type="project" value="UniProtKB-KW"/>
</dbReference>
<feature type="active site" evidence="9">
    <location>
        <position position="186"/>
    </location>
</feature>
<proteinExistence type="inferred from homology"/>
<dbReference type="eggNOG" id="COG4974">
    <property type="taxonomic scope" value="Bacteria"/>
</dbReference>
<accession>D0WF42</accession>
<sequence length="315" mass="34050">MKRRTVDEEGSALCAPLLSSVRDFLSFLSIEKGSSDLTVRSYAADLEDYVAFLDSEGVHAARDVTRDALASYVADLSGRGYAAASIERHVSALKGFHAFLVRDGLVASDPACALPLPGVPARLPDVLSIDQVNTLLDQEFREGPLGVRNACALELLYGCGLRASELSGLDAGDAFLDEGILRIVGKGSRERIVPIGGSAARCLASYLEDARPLLRSPRRLTPAVMLNARGGRLSRQSIHSIVREAGHVIGIKDLHPHTLRHSFATHLLEGGADLRAIQEMLGHSDISTTQIYTHVDRTHVREEYLSAHPRAKAAF</sequence>
<dbReference type="PROSITE" id="PS51898">
    <property type="entry name" value="TYR_RECOMBINASE"/>
    <property type="match status" value="1"/>
</dbReference>
<dbReference type="InterPro" id="IPR004107">
    <property type="entry name" value="Integrase_SAM-like_N"/>
</dbReference>
<dbReference type="InterPro" id="IPR002104">
    <property type="entry name" value="Integrase_catalytic"/>
</dbReference>